<dbReference type="InParanoid" id="A0A672MEL6"/>
<reference evidence="1" key="1">
    <citation type="submission" date="2025-08" db="UniProtKB">
        <authorList>
            <consortium name="Ensembl"/>
        </authorList>
    </citation>
    <scope>IDENTIFICATION</scope>
</reference>
<evidence type="ECO:0000313" key="2">
    <source>
        <dbReference type="Proteomes" id="UP000472262"/>
    </source>
</evidence>
<name>A0A672MEL6_SINGR</name>
<reference evidence="1" key="2">
    <citation type="submission" date="2025-09" db="UniProtKB">
        <authorList>
            <consortium name="Ensembl"/>
        </authorList>
    </citation>
    <scope>IDENTIFICATION</scope>
</reference>
<dbReference type="AlphaFoldDB" id="A0A672MEL6"/>
<dbReference type="Ensembl" id="ENSSGRT00000037848.1">
    <property type="protein sequence ID" value="ENSSGRP00000035255.1"/>
    <property type="gene ID" value="ENSSGRG00000019542.1"/>
</dbReference>
<protein>
    <submittedName>
        <fullName evidence="1">Uncharacterized protein</fullName>
    </submittedName>
</protein>
<keyword evidence="2" id="KW-1185">Reference proteome</keyword>
<sequence length="121" mass="12981">MSLTTAARLLSAPLRSVSQPRAANASRAYAAAAQAVLSVLESELDAIRTAGTWKGERVITSQQGPRISVDGSRGGELHSRAKESIITQHHLWLIQQNGGMIRLCIPGGTYPRETVNSMLLC</sequence>
<proteinExistence type="predicted"/>
<accession>A0A672MEL6</accession>
<evidence type="ECO:0000313" key="1">
    <source>
        <dbReference type="Ensembl" id="ENSSGRP00000035255.1"/>
    </source>
</evidence>
<dbReference type="Proteomes" id="UP000472262">
    <property type="component" value="Unassembled WGS sequence"/>
</dbReference>
<organism evidence="1 2">
    <name type="scientific">Sinocyclocheilus grahami</name>
    <name type="common">Dianchi golden-line fish</name>
    <name type="synonym">Barbus grahami</name>
    <dbReference type="NCBI Taxonomy" id="75366"/>
    <lineage>
        <taxon>Eukaryota</taxon>
        <taxon>Metazoa</taxon>
        <taxon>Chordata</taxon>
        <taxon>Craniata</taxon>
        <taxon>Vertebrata</taxon>
        <taxon>Euteleostomi</taxon>
        <taxon>Actinopterygii</taxon>
        <taxon>Neopterygii</taxon>
        <taxon>Teleostei</taxon>
        <taxon>Ostariophysi</taxon>
        <taxon>Cypriniformes</taxon>
        <taxon>Cyprinidae</taxon>
        <taxon>Cyprininae</taxon>
        <taxon>Sinocyclocheilus</taxon>
    </lineage>
</organism>